<dbReference type="InterPro" id="IPR050167">
    <property type="entry name" value="Ser_Thr_protein_kinase"/>
</dbReference>
<dbReference type="Gene3D" id="1.10.510.10">
    <property type="entry name" value="Transferase(Phosphotransferase) domain 1"/>
    <property type="match status" value="1"/>
</dbReference>
<dbReference type="InterPro" id="IPR011009">
    <property type="entry name" value="Kinase-like_dom_sf"/>
</dbReference>
<dbReference type="SMART" id="SM00220">
    <property type="entry name" value="S_TKc"/>
    <property type="match status" value="1"/>
</dbReference>
<comment type="caution">
    <text evidence="2">The sequence shown here is derived from an EMBL/GenBank/DDBJ whole genome shotgun (WGS) entry which is preliminary data.</text>
</comment>
<dbReference type="PROSITE" id="PS50011">
    <property type="entry name" value="PROTEIN_KINASE_DOM"/>
    <property type="match status" value="1"/>
</dbReference>
<dbReference type="AlphaFoldDB" id="A0AAD5YL41"/>
<dbReference type="GO" id="GO:0005524">
    <property type="term" value="F:ATP binding"/>
    <property type="evidence" value="ECO:0007669"/>
    <property type="project" value="InterPro"/>
</dbReference>
<dbReference type="InterPro" id="IPR000719">
    <property type="entry name" value="Prot_kinase_dom"/>
</dbReference>
<dbReference type="Gene3D" id="3.30.200.20">
    <property type="entry name" value="Phosphorylase Kinase, domain 1"/>
    <property type="match status" value="1"/>
</dbReference>
<feature type="domain" description="Protein kinase" evidence="1">
    <location>
        <begin position="19"/>
        <end position="221"/>
    </location>
</feature>
<name>A0AAD5YL41_9APHY</name>
<evidence type="ECO:0000313" key="2">
    <source>
        <dbReference type="EMBL" id="KAJ3487721.1"/>
    </source>
</evidence>
<dbReference type="GO" id="GO:0004672">
    <property type="term" value="F:protein kinase activity"/>
    <property type="evidence" value="ECO:0007669"/>
    <property type="project" value="InterPro"/>
</dbReference>
<evidence type="ECO:0000313" key="3">
    <source>
        <dbReference type="Proteomes" id="UP001212997"/>
    </source>
</evidence>
<proteinExistence type="predicted"/>
<accession>A0AAD5YL41</accession>
<organism evidence="2 3">
    <name type="scientific">Meripilus lineatus</name>
    <dbReference type="NCBI Taxonomy" id="2056292"/>
    <lineage>
        <taxon>Eukaryota</taxon>
        <taxon>Fungi</taxon>
        <taxon>Dikarya</taxon>
        <taxon>Basidiomycota</taxon>
        <taxon>Agaricomycotina</taxon>
        <taxon>Agaricomycetes</taxon>
        <taxon>Polyporales</taxon>
        <taxon>Meripilaceae</taxon>
        <taxon>Meripilus</taxon>
    </lineage>
</organism>
<sequence>MEEVAVTGSSFDLTGAIHIMDPLSCQPGSHADLYLAKWKGSIVCAKVLRYIGRPSDEEARRALDTQAKREFAVWSSLKHPNVLPILGFCVGFGPSLTFISPLISGGCAPEYLRAHPFVDRLKLVSEIGEGLSYIHGKDIIHGDLKGANILVTGPPNRPVPLICDFGLSKSSNATDSTSGPCGTLGWMAIELLSAPDDACMPTFASDMWSWGMTVLMLVSST</sequence>
<protein>
    <recommendedName>
        <fullName evidence="1">Protein kinase domain-containing protein</fullName>
    </recommendedName>
</protein>
<gene>
    <name evidence="2" type="ORF">NLI96_g3333</name>
</gene>
<dbReference type="Pfam" id="PF00069">
    <property type="entry name" value="Pkinase"/>
    <property type="match status" value="1"/>
</dbReference>
<evidence type="ECO:0000259" key="1">
    <source>
        <dbReference type="PROSITE" id="PS50011"/>
    </source>
</evidence>
<dbReference type="SUPFAM" id="SSF56112">
    <property type="entry name" value="Protein kinase-like (PK-like)"/>
    <property type="match status" value="1"/>
</dbReference>
<dbReference type="EMBL" id="JANAWD010000084">
    <property type="protein sequence ID" value="KAJ3487721.1"/>
    <property type="molecule type" value="Genomic_DNA"/>
</dbReference>
<dbReference type="Proteomes" id="UP001212997">
    <property type="component" value="Unassembled WGS sequence"/>
</dbReference>
<reference evidence="2" key="1">
    <citation type="submission" date="2022-07" db="EMBL/GenBank/DDBJ databases">
        <title>Genome Sequence of Physisporinus lineatus.</title>
        <authorList>
            <person name="Buettner E."/>
        </authorList>
    </citation>
    <scope>NUCLEOTIDE SEQUENCE</scope>
    <source>
        <strain evidence="2">VT162</strain>
    </source>
</reference>
<dbReference type="PROSITE" id="PS00108">
    <property type="entry name" value="PROTEIN_KINASE_ST"/>
    <property type="match status" value="1"/>
</dbReference>
<keyword evidence="3" id="KW-1185">Reference proteome</keyword>
<dbReference type="PANTHER" id="PTHR23257">
    <property type="entry name" value="SERINE-THREONINE PROTEIN KINASE"/>
    <property type="match status" value="1"/>
</dbReference>
<dbReference type="InterPro" id="IPR008271">
    <property type="entry name" value="Ser/Thr_kinase_AS"/>
</dbReference>